<gene>
    <name evidence="2" type="ORF">GH714_000080</name>
</gene>
<dbReference type="Proteomes" id="UP000467840">
    <property type="component" value="Chromosome 11"/>
</dbReference>
<protein>
    <submittedName>
        <fullName evidence="2">Uncharacterized protein</fullName>
    </submittedName>
</protein>
<comment type="caution">
    <text evidence="2">The sequence shown here is derived from an EMBL/GenBank/DDBJ whole genome shotgun (WGS) entry which is preliminary data.</text>
</comment>
<feature type="compositionally biased region" description="Basic and acidic residues" evidence="1">
    <location>
        <begin position="72"/>
        <end position="81"/>
    </location>
</feature>
<keyword evidence="3" id="KW-1185">Reference proteome</keyword>
<organism evidence="2 3">
    <name type="scientific">Hevea brasiliensis</name>
    <name type="common">Para rubber tree</name>
    <name type="synonym">Siphonia brasiliensis</name>
    <dbReference type="NCBI Taxonomy" id="3981"/>
    <lineage>
        <taxon>Eukaryota</taxon>
        <taxon>Viridiplantae</taxon>
        <taxon>Streptophyta</taxon>
        <taxon>Embryophyta</taxon>
        <taxon>Tracheophyta</taxon>
        <taxon>Spermatophyta</taxon>
        <taxon>Magnoliopsida</taxon>
        <taxon>eudicotyledons</taxon>
        <taxon>Gunneridae</taxon>
        <taxon>Pentapetalae</taxon>
        <taxon>rosids</taxon>
        <taxon>fabids</taxon>
        <taxon>Malpighiales</taxon>
        <taxon>Euphorbiaceae</taxon>
        <taxon>Crotonoideae</taxon>
        <taxon>Micrandreae</taxon>
        <taxon>Hevea</taxon>
    </lineage>
</organism>
<evidence type="ECO:0000313" key="2">
    <source>
        <dbReference type="EMBL" id="KAF2321489.1"/>
    </source>
</evidence>
<dbReference type="AlphaFoldDB" id="A0A6A6NB79"/>
<accession>A0A6A6NB79</accession>
<feature type="compositionally biased region" description="Basic and acidic residues" evidence="1">
    <location>
        <begin position="96"/>
        <end position="105"/>
    </location>
</feature>
<evidence type="ECO:0000313" key="3">
    <source>
        <dbReference type="Proteomes" id="UP000467840"/>
    </source>
</evidence>
<reference evidence="2 3" key="1">
    <citation type="journal article" date="2020" name="Mol. Plant">
        <title>The Chromosome-Based Rubber Tree Genome Provides New Insights into Spurge Genome Evolution and Rubber Biosynthesis.</title>
        <authorList>
            <person name="Liu J."/>
            <person name="Shi C."/>
            <person name="Shi C.C."/>
            <person name="Li W."/>
            <person name="Zhang Q.J."/>
            <person name="Zhang Y."/>
            <person name="Li K."/>
            <person name="Lu H.F."/>
            <person name="Shi C."/>
            <person name="Zhu S.T."/>
            <person name="Xiao Z.Y."/>
            <person name="Nan H."/>
            <person name="Yue Y."/>
            <person name="Zhu X.G."/>
            <person name="Wu Y."/>
            <person name="Hong X.N."/>
            <person name="Fan G.Y."/>
            <person name="Tong Y."/>
            <person name="Zhang D."/>
            <person name="Mao C.L."/>
            <person name="Liu Y.L."/>
            <person name="Hao S.J."/>
            <person name="Liu W.Q."/>
            <person name="Lv M.Q."/>
            <person name="Zhang H.B."/>
            <person name="Liu Y."/>
            <person name="Hu-Tang G.R."/>
            <person name="Wang J.P."/>
            <person name="Wang J.H."/>
            <person name="Sun Y.H."/>
            <person name="Ni S.B."/>
            <person name="Chen W.B."/>
            <person name="Zhang X.C."/>
            <person name="Jiao Y.N."/>
            <person name="Eichler E.E."/>
            <person name="Li G.H."/>
            <person name="Liu X."/>
            <person name="Gao L.Z."/>
        </authorList>
    </citation>
    <scope>NUCLEOTIDE SEQUENCE [LARGE SCALE GENOMIC DNA]</scope>
    <source>
        <strain evidence="3">cv. GT1</strain>
        <tissue evidence="2">Leaf</tissue>
    </source>
</reference>
<proteinExistence type="predicted"/>
<feature type="region of interest" description="Disordered" evidence="1">
    <location>
        <begin position="71"/>
        <end position="109"/>
    </location>
</feature>
<sequence>MGRSFRVGWGPNGVLVHCGAPVGCNGSQRLLSSVINVEKVAIDRVVRDENNNTKKDLVEFAFDSPLNLHKTINHETQEVKENSGQSKSVGDDNEEDMMHDMKEGSLEIDQESLLLSEEQSSVVGCKKVSVIVSKRK</sequence>
<evidence type="ECO:0000256" key="1">
    <source>
        <dbReference type="SAM" id="MobiDB-lite"/>
    </source>
</evidence>
<name>A0A6A6NB79_HEVBR</name>
<dbReference type="EMBL" id="JAAGAX010000002">
    <property type="protein sequence ID" value="KAF2321489.1"/>
    <property type="molecule type" value="Genomic_DNA"/>
</dbReference>